<feature type="domain" description="Retrotransposon gag" evidence="1">
    <location>
        <begin position="11"/>
        <end position="81"/>
    </location>
</feature>
<protein>
    <recommendedName>
        <fullName evidence="1">Retrotransposon gag domain-containing protein</fullName>
    </recommendedName>
</protein>
<gene>
    <name evidence="2" type="ORF">Tci_671315</name>
</gene>
<dbReference type="AlphaFoldDB" id="A0A699KKB4"/>
<dbReference type="InterPro" id="IPR005162">
    <property type="entry name" value="Retrotrans_gag_dom"/>
</dbReference>
<evidence type="ECO:0000259" key="1">
    <source>
        <dbReference type="Pfam" id="PF03732"/>
    </source>
</evidence>
<name>A0A699KKB4_TANCI</name>
<sequence>MRAVSQEVAYAMPWRTLKQMTTAKYCPRGEIKKLEVKLWNLKVKGTDITSYTLRFQELTLLCGRVFPEEPDEIERYVGGLPEIIQGNVMSYEPKSMQKAIEFANDQMDQNLLGIADRQADNKRKFDNTLRSQQNQQPFRWNNHVAQAYAAGSGEKPYIGTKPLCPKFNFYHDGPCRPKFTNCTRTGHIAQDCRSRAANTNNNNNNNNNNRRATTTYQGVPTCFECGAQGYFKNNFPRLGNRNQGNQNQVGNGNAVAIAYGLGT</sequence>
<reference evidence="2" key="1">
    <citation type="journal article" date="2019" name="Sci. Rep.">
        <title>Draft genome of Tanacetum cinerariifolium, the natural source of mosquito coil.</title>
        <authorList>
            <person name="Yamashiro T."/>
            <person name="Shiraishi A."/>
            <person name="Satake H."/>
            <person name="Nakayama K."/>
        </authorList>
    </citation>
    <scope>NUCLEOTIDE SEQUENCE</scope>
</reference>
<accession>A0A699KKB4</accession>
<comment type="caution">
    <text evidence="2">The sequence shown here is derived from an EMBL/GenBank/DDBJ whole genome shotgun (WGS) entry which is preliminary data.</text>
</comment>
<proteinExistence type="predicted"/>
<organism evidence="2">
    <name type="scientific">Tanacetum cinerariifolium</name>
    <name type="common">Dalmatian daisy</name>
    <name type="synonym">Chrysanthemum cinerariifolium</name>
    <dbReference type="NCBI Taxonomy" id="118510"/>
    <lineage>
        <taxon>Eukaryota</taxon>
        <taxon>Viridiplantae</taxon>
        <taxon>Streptophyta</taxon>
        <taxon>Embryophyta</taxon>
        <taxon>Tracheophyta</taxon>
        <taxon>Spermatophyta</taxon>
        <taxon>Magnoliopsida</taxon>
        <taxon>eudicotyledons</taxon>
        <taxon>Gunneridae</taxon>
        <taxon>Pentapetalae</taxon>
        <taxon>asterids</taxon>
        <taxon>campanulids</taxon>
        <taxon>Asterales</taxon>
        <taxon>Asteraceae</taxon>
        <taxon>Asteroideae</taxon>
        <taxon>Anthemideae</taxon>
        <taxon>Anthemidinae</taxon>
        <taxon>Tanacetum</taxon>
    </lineage>
</organism>
<evidence type="ECO:0000313" key="2">
    <source>
        <dbReference type="EMBL" id="GFA99343.1"/>
    </source>
</evidence>
<dbReference type="Gene3D" id="4.10.60.10">
    <property type="entry name" value="Zinc finger, CCHC-type"/>
    <property type="match status" value="1"/>
</dbReference>
<dbReference type="Pfam" id="PF03732">
    <property type="entry name" value="Retrotrans_gag"/>
    <property type="match status" value="1"/>
</dbReference>
<dbReference type="EMBL" id="BKCJ010529314">
    <property type="protein sequence ID" value="GFA99343.1"/>
    <property type="molecule type" value="Genomic_DNA"/>
</dbReference>